<evidence type="ECO:0000313" key="5">
    <source>
        <dbReference type="EMBL" id="GIQ87226.1"/>
    </source>
</evidence>
<comment type="caution">
    <text evidence="5">The sequence shown here is derived from an EMBL/GenBank/DDBJ whole genome shotgun (WGS) entry which is preliminary data.</text>
</comment>
<dbReference type="SUPFAM" id="SSF51011">
    <property type="entry name" value="Glycosyl hydrolase domain"/>
    <property type="match status" value="1"/>
</dbReference>
<dbReference type="Gene3D" id="2.60.40.1180">
    <property type="entry name" value="Golgi alpha-mannosidase II"/>
    <property type="match status" value="1"/>
</dbReference>
<protein>
    <submittedName>
        <fullName evidence="5">Glycoside hydrolase, family 13</fullName>
    </submittedName>
</protein>
<gene>
    <name evidence="5" type="ORF">KIPB_009224</name>
</gene>
<dbReference type="EMBL" id="BDIP01003069">
    <property type="protein sequence ID" value="GIQ87226.1"/>
    <property type="molecule type" value="Genomic_DNA"/>
</dbReference>
<comment type="cofactor">
    <cofactor evidence="1">
        <name>Ca(2+)</name>
        <dbReference type="ChEBI" id="CHEBI:29108"/>
    </cofactor>
</comment>
<evidence type="ECO:0000256" key="1">
    <source>
        <dbReference type="ARBA" id="ARBA00001913"/>
    </source>
</evidence>
<dbReference type="Pfam" id="PF00128">
    <property type="entry name" value="Alpha-amylase"/>
    <property type="match status" value="1"/>
</dbReference>
<dbReference type="GO" id="GO:0005975">
    <property type="term" value="P:carbohydrate metabolic process"/>
    <property type="evidence" value="ECO:0007669"/>
    <property type="project" value="InterPro"/>
</dbReference>
<dbReference type="InterPro" id="IPR013780">
    <property type="entry name" value="Glyco_hydro_b"/>
</dbReference>
<reference evidence="5 6" key="1">
    <citation type="journal article" date="2018" name="PLoS ONE">
        <title>The draft genome of Kipferlia bialata reveals reductive genome evolution in fornicate parasites.</title>
        <authorList>
            <person name="Tanifuji G."/>
            <person name="Takabayashi S."/>
            <person name="Kume K."/>
            <person name="Takagi M."/>
            <person name="Nakayama T."/>
            <person name="Kamikawa R."/>
            <person name="Inagaki Y."/>
            <person name="Hashimoto T."/>
        </authorList>
    </citation>
    <scope>NUCLEOTIDE SEQUENCE [LARGE SCALE GENOMIC DNA]</scope>
    <source>
        <strain evidence="5">NY0173</strain>
    </source>
</reference>
<evidence type="ECO:0000256" key="2">
    <source>
        <dbReference type="ARBA" id="ARBA00022723"/>
    </source>
</evidence>
<dbReference type="Gene3D" id="3.20.20.80">
    <property type="entry name" value="Glycosidases"/>
    <property type="match status" value="1"/>
</dbReference>
<keyword evidence="6" id="KW-1185">Reference proteome</keyword>
<dbReference type="SUPFAM" id="SSF51445">
    <property type="entry name" value="(Trans)glycosidases"/>
    <property type="match status" value="1"/>
</dbReference>
<dbReference type="InterPro" id="IPR006047">
    <property type="entry name" value="GH13_cat_dom"/>
</dbReference>
<feature type="domain" description="Glycosyl hydrolase family 13 catalytic" evidence="4">
    <location>
        <begin position="1"/>
        <end position="255"/>
    </location>
</feature>
<sequence>MFDVVANHTGNCSSDPWDFSCLTEFNKEEYFHTTGQDQHCDINWSDYSTIEPCWLSGLPDLDQDNGYVKQQLLNWIRSTVNTYDVDGVRYDTVMEVPSDFWQQFTRQARTFTTGECYDGNMSKCEGYQRAGAMDSLIDYPTYWNLQGVFGSANSLWSLSSHISEQKSTYKDPSILTVFLDNHDNQRWLHMYGDYPRYFNALGYLLTSDNIPVVYYGTEAGFSGGNDPYCREALWDAGFTTSNPLYSHLQTLNSIRGVNNNDWLNTEQVEMWVKDDLYCYTRGDMLVALTNAGDNTGLREWPVSNLPFNGGERICNLFWPDNDCITVPSDGTMDMEHYNGEMKIWVRATEVDAYLGR</sequence>
<dbReference type="GO" id="GO:0016787">
    <property type="term" value="F:hydrolase activity"/>
    <property type="evidence" value="ECO:0007669"/>
    <property type="project" value="UniProtKB-KW"/>
</dbReference>
<accession>A0A9K3D1Y6</accession>
<dbReference type="AlphaFoldDB" id="A0A9K3D1Y6"/>
<evidence type="ECO:0000313" key="6">
    <source>
        <dbReference type="Proteomes" id="UP000265618"/>
    </source>
</evidence>
<organism evidence="5 6">
    <name type="scientific">Kipferlia bialata</name>
    <dbReference type="NCBI Taxonomy" id="797122"/>
    <lineage>
        <taxon>Eukaryota</taxon>
        <taxon>Metamonada</taxon>
        <taxon>Carpediemonas-like organisms</taxon>
        <taxon>Kipferlia</taxon>
    </lineage>
</organism>
<dbReference type="Proteomes" id="UP000265618">
    <property type="component" value="Unassembled WGS sequence"/>
</dbReference>
<proteinExistence type="predicted"/>
<dbReference type="PANTHER" id="PTHR10357:SF215">
    <property type="entry name" value="ALPHA-AMYLASE 1"/>
    <property type="match status" value="1"/>
</dbReference>
<keyword evidence="3" id="KW-0732">Signal</keyword>
<keyword evidence="5" id="KW-0378">Hydrolase</keyword>
<dbReference type="GO" id="GO:0046872">
    <property type="term" value="F:metal ion binding"/>
    <property type="evidence" value="ECO:0007669"/>
    <property type="project" value="UniProtKB-KW"/>
</dbReference>
<keyword evidence="2" id="KW-0479">Metal-binding</keyword>
<dbReference type="OrthoDB" id="1740265at2759"/>
<name>A0A9K3D1Y6_9EUKA</name>
<dbReference type="PANTHER" id="PTHR10357">
    <property type="entry name" value="ALPHA-AMYLASE FAMILY MEMBER"/>
    <property type="match status" value="1"/>
</dbReference>
<dbReference type="InterPro" id="IPR017853">
    <property type="entry name" value="GH"/>
</dbReference>
<dbReference type="SMART" id="SM00642">
    <property type="entry name" value="Aamy"/>
    <property type="match status" value="1"/>
</dbReference>
<evidence type="ECO:0000259" key="4">
    <source>
        <dbReference type="SMART" id="SM00642"/>
    </source>
</evidence>
<evidence type="ECO:0000256" key="3">
    <source>
        <dbReference type="ARBA" id="ARBA00022729"/>
    </source>
</evidence>